<protein>
    <submittedName>
        <fullName evidence="1">Uncharacterized protein</fullName>
    </submittedName>
</protein>
<evidence type="ECO:0000313" key="2">
    <source>
        <dbReference type="Proteomes" id="UP000677054"/>
    </source>
</evidence>
<dbReference type="EMBL" id="LR900311">
    <property type="protein sequence ID" value="CAD7245166.1"/>
    <property type="molecule type" value="Genomic_DNA"/>
</dbReference>
<accession>A0A7R9A6Q7</accession>
<dbReference type="AlphaFoldDB" id="A0A7R9A6Q7"/>
<dbReference type="EMBL" id="CAJPEV010000794">
    <property type="protein sequence ID" value="CAG0888588.1"/>
    <property type="molecule type" value="Genomic_DNA"/>
</dbReference>
<dbReference type="Proteomes" id="UP000677054">
    <property type="component" value="Unassembled WGS sequence"/>
</dbReference>
<keyword evidence="2" id="KW-1185">Reference proteome</keyword>
<reference evidence="1" key="1">
    <citation type="submission" date="2020-11" db="EMBL/GenBank/DDBJ databases">
        <authorList>
            <person name="Tran Van P."/>
        </authorList>
    </citation>
    <scope>NUCLEOTIDE SEQUENCE</scope>
</reference>
<organism evidence="1">
    <name type="scientific">Darwinula stevensoni</name>
    <dbReference type="NCBI Taxonomy" id="69355"/>
    <lineage>
        <taxon>Eukaryota</taxon>
        <taxon>Metazoa</taxon>
        <taxon>Ecdysozoa</taxon>
        <taxon>Arthropoda</taxon>
        <taxon>Crustacea</taxon>
        <taxon>Oligostraca</taxon>
        <taxon>Ostracoda</taxon>
        <taxon>Podocopa</taxon>
        <taxon>Podocopida</taxon>
        <taxon>Darwinulocopina</taxon>
        <taxon>Darwinuloidea</taxon>
        <taxon>Darwinulidae</taxon>
        <taxon>Darwinula</taxon>
    </lineage>
</organism>
<name>A0A7R9A6Q7_9CRUS</name>
<gene>
    <name evidence="1" type="ORF">DSTB1V02_LOCUS5041</name>
</gene>
<evidence type="ECO:0000313" key="1">
    <source>
        <dbReference type="EMBL" id="CAD7245166.1"/>
    </source>
</evidence>
<proteinExistence type="predicted"/>
<sequence length="140" mass="16547">MQAGMNGRFELINFHPCKMKQRKSGRHVQKAPAFAATFNVVFCDLTSYAVLCLTEYPRIENAKESYLNWMGEYPAPKGSVVEDQLKELEGKRRSQFKRKFQELTTSRMNHLRWADPARGTTKRRRKQLHYELINYEFEKP</sequence>